<comment type="caution">
    <text evidence="1">The sequence shown here is derived from an EMBL/GenBank/DDBJ whole genome shotgun (WGS) entry which is preliminary data.</text>
</comment>
<accession>A0A3M2SS92</accession>
<reference evidence="1 2" key="1">
    <citation type="submission" date="2017-06" db="EMBL/GenBank/DDBJ databases">
        <title>Comparative genomic analysis of Ambrosia Fusariam Clade fungi.</title>
        <authorList>
            <person name="Stajich J.E."/>
            <person name="Carrillo J."/>
            <person name="Kijimoto T."/>
            <person name="Eskalen A."/>
            <person name="O'Donnell K."/>
            <person name="Kasson M."/>
        </authorList>
    </citation>
    <scope>NUCLEOTIDE SEQUENCE [LARGE SCALE GENOMIC DNA]</scope>
    <source>
        <strain evidence="1">UCR3666</strain>
    </source>
</reference>
<protein>
    <submittedName>
        <fullName evidence="1">Uncharacterized protein</fullName>
    </submittedName>
</protein>
<keyword evidence="2" id="KW-1185">Reference proteome</keyword>
<dbReference type="OrthoDB" id="5413269at2759"/>
<name>A0A3M2SS92_9HYPO</name>
<evidence type="ECO:0000313" key="2">
    <source>
        <dbReference type="Proteomes" id="UP000277212"/>
    </source>
</evidence>
<dbReference type="EMBL" id="NKUJ01000001">
    <property type="protein sequence ID" value="RMJ20195.1"/>
    <property type="molecule type" value="Genomic_DNA"/>
</dbReference>
<gene>
    <name evidence="1" type="ORF">CDV36_000039</name>
</gene>
<proteinExistence type="predicted"/>
<dbReference type="AlphaFoldDB" id="A0A3M2SS92"/>
<dbReference type="Proteomes" id="UP000277212">
    <property type="component" value="Unassembled WGS sequence"/>
</dbReference>
<evidence type="ECO:0000313" key="1">
    <source>
        <dbReference type="EMBL" id="RMJ20195.1"/>
    </source>
</evidence>
<organism evidence="1 2">
    <name type="scientific">Fusarium kuroshium</name>
    <dbReference type="NCBI Taxonomy" id="2010991"/>
    <lineage>
        <taxon>Eukaryota</taxon>
        <taxon>Fungi</taxon>
        <taxon>Dikarya</taxon>
        <taxon>Ascomycota</taxon>
        <taxon>Pezizomycotina</taxon>
        <taxon>Sordariomycetes</taxon>
        <taxon>Hypocreomycetidae</taxon>
        <taxon>Hypocreales</taxon>
        <taxon>Nectriaceae</taxon>
        <taxon>Fusarium</taxon>
        <taxon>Fusarium solani species complex</taxon>
    </lineage>
</organism>
<sequence length="98" mass="10579">MLWLLLSRRAPPGLSAWSNAGGNFFIDLASSPKHLHRHLKARANLSTPVTSHTTVFFQVGELLDGAKLPETPLVVDFTVCGPAAVINHNPDGKLVITK</sequence>